<evidence type="ECO:0000256" key="8">
    <source>
        <dbReference type="ARBA" id="ARBA00022741"/>
    </source>
</evidence>
<evidence type="ECO:0000256" key="9">
    <source>
        <dbReference type="ARBA" id="ARBA00022777"/>
    </source>
</evidence>
<dbReference type="Proteomes" id="UP000064514">
    <property type="component" value="Unassembled WGS sequence"/>
</dbReference>
<dbReference type="RefSeq" id="WP_059393412.1">
    <property type="nucleotide sequence ID" value="NZ_BOJU01000001.1"/>
</dbReference>
<evidence type="ECO:0000256" key="4">
    <source>
        <dbReference type="ARBA" id="ARBA00017858"/>
    </source>
</evidence>
<dbReference type="EMBL" id="DF968079">
    <property type="protein sequence ID" value="GAP03938.1"/>
    <property type="molecule type" value="Genomic_DNA"/>
</dbReference>
<dbReference type="InterPro" id="IPR000870">
    <property type="entry name" value="Homoserine_kinase"/>
</dbReference>
<keyword evidence="9 13" id="KW-0418">Kinase</keyword>
<sequence>MLTITVPASSANLGLGFDCLGLALNLNLTVTVGPKTDTWQVDHPFGADIPNDETNLIVQTARLVDPDITPHQLIVKSDIPLARGLGSSSSALVAGLFLGHYLVDQTIDRNQILQEAAALEGHPDNVAPTILGSLQLTDDEQAGVNATALPLPKNLVAVTFIPDYPLKTAEARAALPATLPLKTAVHQSQHLANLVAACYLGDQKRLMNLVEEDQMHEPYRADLAPEFLQIRALAHSLGLAGTYLSGAGPTVVSLVEQENADQLLEAINGLKLNGTATILAVQHTGATLTGSLD</sequence>
<dbReference type="SUPFAM" id="SSF54211">
    <property type="entry name" value="Ribosomal protein S5 domain 2-like"/>
    <property type="match status" value="1"/>
</dbReference>
<keyword evidence="5 13" id="KW-0028">Amino-acid biosynthesis</keyword>
<keyword evidence="8 13" id="KW-0547">Nucleotide-binding</keyword>
<reference evidence="16" key="1">
    <citation type="journal article" date="2015" name="BMC Genomics">
        <title>Comparative genomics of Fructobacillus spp. and Leuconostoc spp. reveals niche-specific evolution of Fructobacillus spp.</title>
        <authorList>
            <person name="Endo A."/>
            <person name="Tanizawa Y."/>
            <person name="Tanaka N."/>
            <person name="Maeno S."/>
            <person name="Kumar H."/>
            <person name="Shiwa Y."/>
            <person name="Okada S."/>
            <person name="Yoshikawa H."/>
            <person name="Dicks L."/>
            <person name="Nakagawa J."/>
            <person name="Arita M."/>
        </authorList>
    </citation>
    <scope>NUCLEOTIDE SEQUENCE [LARGE SCALE GENOMIC DNA]</scope>
    <source>
        <strain evidence="16">F214-1</strain>
    </source>
</reference>
<name>A0A3F3H7D6_9LACO</name>
<dbReference type="GO" id="GO:0009088">
    <property type="term" value="P:threonine biosynthetic process"/>
    <property type="evidence" value="ECO:0007669"/>
    <property type="project" value="UniProtKB-UniRule"/>
</dbReference>
<dbReference type="GO" id="GO:0004413">
    <property type="term" value="F:homoserine kinase activity"/>
    <property type="evidence" value="ECO:0007669"/>
    <property type="project" value="UniProtKB-UniRule"/>
</dbReference>
<dbReference type="UniPathway" id="UPA00050">
    <property type="reaction ID" value="UER00064"/>
</dbReference>
<dbReference type="Pfam" id="PF00288">
    <property type="entry name" value="GHMP_kinases_N"/>
    <property type="match status" value="1"/>
</dbReference>
<dbReference type="InterPro" id="IPR036554">
    <property type="entry name" value="GHMP_kinase_C_sf"/>
</dbReference>
<accession>A0A3F3H7D6</accession>
<comment type="function">
    <text evidence="12 13">Catalyzes the ATP-dependent phosphorylation of L-homoserine to L-homoserine phosphate.</text>
</comment>
<protein>
    <recommendedName>
        <fullName evidence="4 13">Homoserine kinase</fullName>
        <shortName evidence="13">HK</shortName>
        <shortName evidence="13">HSK</shortName>
        <ecNumber evidence="3 13">2.7.1.39</ecNumber>
    </recommendedName>
</protein>
<evidence type="ECO:0000256" key="3">
    <source>
        <dbReference type="ARBA" id="ARBA00012078"/>
    </source>
</evidence>
<dbReference type="AlphaFoldDB" id="A0A3F3H7D6"/>
<dbReference type="EC" id="2.7.1.39" evidence="3 13"/>
<evidence type="ECO:0000256" key="7">
    <source>
        <dbReference type="ARBA" id="ARBA00022697"/>
    </source>
</evidence>
<feature type="binding site" evidence="13">
    <location>
        <begin position="80"/>
        <end position="90"/>
    </location>
    <ligand>
        <name>ATP</name>
        <dbReference type="ChEBI" id="CHEBI:30616"/>
    </ligand>
</feature>
<comment type="similarity">
    <text evidence="2 13">Belongs to the GHMP kinase family. Homoserine kinase subfamily.</text>
</comment>
<dbReference type="SUPFAM" id="SSF55060">
    <property type="entry name" value="GHMP Kinase, C-terminal domain"/>
    <property type="match status" value="1"/>
</dbReference>
<keyword evidence="10 13" id="KW-0067">ATP-binding</keyword>
<comment type="pathway">
    <text evidence="1 13">Amino-acid biosynthesis; L-threonine biosynthesis; L-threonine from L-aspartate: step 4/5.</text>
</comment>
<evidence type="ECO:0000256" key="13">
    <source>
        <dbReference type="HAMAP-Rule" id="MF_00384"/>
    </source>
</evidence>
<dbReference type="PRINTS" id="PR00958">
    <property type="entry name" value="HOMSERKINASE"/>
</dbReference>
<evidence type="ECO:0000256" key="11">
    <source>
        <dbReference type="ARBA" id="ARBA00049375"/>
    </source>
</evidence>
<dbReference type="InterPro" id="IPR013750">
    <property type="entry name" value="GHMP_kinase_C_dom"/>
</dbReference>
<dbReference type="STRING" id="709323.GCA_001047135_00482"/>
<keyword evidence="6 13" id="KW-0808">Transferase</keyword>
<comment type="subcellular location">
    <subcellularLocation>
        <location evidence="13">Cytoplasm</location>
    </subcellularLocation>
</comment>
<keyword evidence="13" id="KW-0963">Cytoplasm</keyword>
<evidence type="ECO:0000256" key="2">
    <source>
        <dbReference type="ARBA" id="ARBA00007370"/>
    </source>
</evidence>
<evidence type="ECO:0000256" key="6">
    <source>
        <dbReference type="ARBA" id="ARBA00022679"/>
    </source>
</evidence>
<dbReference type="Gene3D" id="3.30.70.890">
    <property type="entry name" value="GHMP kinase, C-terminal domain"/>
    <property type="match status" value="1"/>
</dbReference>
<dbReference type="InterPro" id="IPR020568">
    <property type="entry name" value="Ribosomal_Su5_D2-typ_SF"/>
</dbReference>
<organism evidence="16">
    <name type="scientific">Fructobacillus tropaeoli</name>
    <dbReference type="NCBI Taxonomy" id="709323"/>
    <lineage>
        <taxon>Bacteria</taxon>
        <taxon>Bacillati</taxon>
        <taxon>Bacillota</taxon>
        <taxon>Bacilli</taxon>
        <taxon>Lactobacillales</taxon>
        <taxon>Lactobacillaceae</taxon>
        <taxon>Fructobacillus</taxon>
    </lineage>
</organism>
<dbReference type="Gene3D" id="3.30.230.10">
    <property type="match status" value="1"/>
</dbReference>
<dbReference type="PANTHER" id="PTHR20861:SF1">
    <property type="entry name" value="HOMOSERINE KINASE"/>
    <property type="match status" value="1"/>
</dbReference>
<dbReference type="PANTHER" id="PTHR20861">
    <property type="entry name" value="HOMOSERINE/4-DIPHOSPHOCYTIDYL-2-C-METHYL-D-ERYTHRITOL KINASE"/>
    <property type="match status" value="1"/>
</dbReference>
<comment type="catalytic activity">
    <reaction evidence="11 13">
        <text>L-homoserine + ATP = O-phospho-L-homoserine + ADP + H(+)</text>
        <dbReference type="Rhea" id="RHEA:13985"/>
        <dbReference type="ChEBI" id="CHEBI:15378"/>
        <dbReference type="ChEBI" id="CHEBI:30616"/>
        <dbReference type="ChEBI" id="CHEBI:57476"/>
        <dbReference type="ChEBI" id="CHEBI:57590"/>
        <dbReference type="ChEBI" id="CHEBI:456216"/>
        <dbReference type="EC" id="2.7.1.39"/>
    </reaction>
</comment>
<dbReference type="PIRSF" id="PIRSF000676">
    <property type="entry name" value="Homoser_kin"/>
    <property type="match status" value="1"/>
</dbReference>
<dbReference type="NCBIfam" id="TIGR00191">
    <property type="entry name" value="thrB"/>
    <property type="match status" value="1"/>
</dbReference>
<dbReference type="Pfam" id="PF08544">
    <property type="entry name" value="GHMP_kinases_C"/>
    <property type="match status" value="1"/>
</dbReference>
<dbReference type="GO" id="GO:0005737">
    <property type="term" value="C:cytoplasm"/>
    <property type="evidence" value="ECO:0007669"/>
    <property type="project" value="UniProtKB-SubCell"/>
</dbReference>
<evidence type="ECO:0000256" key="5">
    <source>
        <dbReference type="ARBA" id="ARBA00022605"/>
    </source>
</evidence>
<dbReference type="HAMAP" id="MF_00384">
    <property type="entry name" value="Homoser_kinase"/>
    <property type="match status" value="1"/>
</dbReference>
<dbReference type="InterPro" id="IPR006203">
    <property type="entry name" value="GHMP_knse_ATP-bd_CS"/>
</dbReference>
<dbReference type="GO" id="GO:0005524">
    <property type="term" value="F:ATP binding"/>
    <property type="evidence" value="ECO:0007669"/>
    <property type="project" value="UniProtKB-UniRule"/>
</dbReference>
<evidence type="ECO:0000313" key="16">
    <source>
        <dbReference type="EMBL" id="GAP03938.1"/>
    </source>
</evidence>
<feature type="domain" description="GHMP kinase N-terminal" evidence="14">
    <location>
        <begin position="55"/>
        <end position="132"/>
    </location>
</feature>
<proteinExistence type="inferred from homology"/>
<evidence type="ECO:0000256" key="10">
    <source>
        <dbReference type="ARBA" id="ARBA00022840"/>
    </source>
</evidence>
<dbReference type="PROSITE" id="PS00627">
    <property type="entry name" value="GHMP_KINASES_ATP"/>
    <property type="match status" value="1"/>
</dbReference>
<evidence type="ECO:0000259" key="14">
    <source>
        <dbReference type="Pfam" id="PF00288"/>
    </source>
</evidence>
<evidence type="ECO:0000259" key="15">
    <source>
        <dbReference type="Pfam" id="PF08544"/>
    </source>
</evidence>
<dbReference type="InterPro" id="IPR006204">
    <property type="entry name" value="GHMP_kinase_N_dom"/>
</dbReference>
<keyword evidence="7 13" id="KW-0791">Threonine biosynthesis</keyword>
<evidence type="ECO:0000256" key="1">
    <source>
        <dbReference type="ARBA" id="ARBA00005015"/>
    </source>
</evidence>
<gene>
    <name evidence="13 16" type="primary">thrB</name>
    <name evidence="16" type="ORF">FTRO_0021050</name>
</gene>
<feature type="domain" description="GHMP kinase C-terminal" evidence="15">
    <location>
        <begin position="195"/>
        <end position="268"/>
    </location>
</feature>
<dbReference type="InterPro" id="IPR014721">
    <property type="entry name" value="Ribsml_uS5_D2-typ_fold_subgr"/>
</dbReference>
<evidence type="ECO:0000256" key="12">
    <source>
        <dbReference type="ARBA" id="ARBA00049954"/>
    </source>
</evidence>